<name>A0ABS4S0P2_PAEXY</name>
<evidence type="ECO:0000313" key="1">
    <source>
        <dbReference type="EMBL" id="MBP2248698.1"/>
    </source>
</evidence>
<accession>A0ABS4S0P2</accession>
<protein>
    <submittedName>
        <fullName evidence="1">Uncharacterized protein</fullName>
    </submittedName>
</protein>
<reference evidence="1 2" key="1">
    <citation type="submission" date="2021-03" db="EMBL/GenBank/DDBJ databases">
        <title>Genomic Encyclopedia of Type Strains, Phase IV (KMG-IV): sequencing the most valuable type-strain genomes for metagenomic binning, comparative biology and taxonomic classification.</title>
        <authorList>
            <person name="Goeker M."/>
        </authorList>
    </citation>
    <scope>NUCLEOTIDE SEQUENCE [LARGE SCALE GENOMIC DNA]</scope>
    <source>
        <strain evidence="1 2">DSM 21292</strain>
    </source>
</reference>
<keyword evidence="2" id="KW-1185">Reference proteome</keyword>
<evidence type="ECO:0000313" key="2">
    <source>
        <dbReference type="Proteomes" id="UP000810207"/>
    </source>
</evidence>
<sequence length="65" mass="7594">MNCTLLFLIKVESVFIYLGTLDFIFTSQSKKGSNDSCYWNPHFVSSMKYNCNFKIYNSDDPDTFN</sequence>
<proteinExistence type="predicted"/>
<dbReference type="Proteomes" id="UP000810207">
    <property type="component" value="Unassembled WGS sequence"/>
</dbReference>
<comment type="caution">
    <text evidence="1">The sequence shown here is derived from an EMBL/GenBank/DDBJ whole genome shotgun (WGS) entry which is preliminary data.</text>
</comment>
<gene>
    <name evidence="1" type="ORF">J2Z28_005381</name>
</gene>
<dbReference type="EMBL" id="JAGIKV010000026">
    <property type="protein sequence ID" value="MBP2248698.1"/>
    <property type="molecule type" value="Genomic_DNA"/>
</dbReference>
<organism evidence="1 2">
    <name type="scientific">Paenibacillus xylanexedens</name>
    <dbReference type="NCBI Taxonomy" id="528191"/>
    <lineage>
        <taxon>Bacteria</taxon>
        <taxon>Bacillati</taxon>
        <taxon>Bacillota</taxon>
        <taxon>Bacilli</taxon>
        <taxon>Bacillales</taxon>
        <taxon>Paenibacillaceae</taxon>
        <taxon>Paenibacillus</taxon>
    </lineage>
</organism>